<dbReference type="GO" id="GO:0016851">
    <property type="term" value="F:magnesium chelatase activity"/>
    <property type="evidence" value="ECO:0007669"/>
    <property type="project" value="UniProtKB-EC"/>
</dbReference>
<dbReference type="EMBL" id="LWMW01000102">
    <property type="protein sequence ID" value="KZX16020.1"/>
    <property type="molecule type" value="Genomic_DNA"/>
</dbReference>
<dbReference type="STRING" id="47311.MBCUT_11560"/>
<dbReference type="AlphaFoldDB" id="A0A166DWA4"/>
<feature type="compositionally biased region" description="Acidic residues" evidence="4">
    <location>
        <begin position="379"/>
        <end position="395"/>
    </location>
</feature>
<dbReference type="InterPro" id="IPR036465">
    <property type="entry name" value="vWFA_dom_sf"/>
</dbReference>
<keyword evidence="3" id="KW-0067">ATP-binding</keyword>
<dbReference type="SUPFAM" id="SSF53300">
    <property type="entry name" value="vWA-like"/>
    <property type="match status" value="1"/>
</dbReference>
<protein>
    <submittedName>
        <fullName evidence="6">Magnesium-chelatase 38 kDa subunit</fullName>
        <ecNumber evidence="6">6.6.1.1</ecNumber>
    </submittedName>
</protein>
<dbReference type="InterPro" id="IPR052989">
    <property type="entry name" value="Mg-chelatase_DI-like"/>
</dbReference>
<organism evidence="6 7">
    <name type="scientific">Methanobrevibacter cuticularis</name>
    <dbReference type="NCBI Taxonomy" id="47311"/>
    <lineage>
        <taxon>Archaea</taxon>
        <taxon>Methanobacteriati</taxon>
        <taxon>Methanobacteriota</taxon>
        <taxon>Methanomada group</taxon>
        <taxon>Methanobacteria</taxon>
        <taxon>Methanobacteriales</taxon>
        <taxon>Methanobacteriaceae</taxon>
        <taxon>Methanobrevibacter</taxon>
    </lineage>
</organism>
<reference evidence="6 7" key="1">
    <citation type="submission" date="2016-04" db="EMBL/GenBank/DDBJ databases">
        <title>Genome sequence of Methanobrevibacter cuticularis DSM 11139.</title>
        <authorList>
            <person name="Poehlein A."/>
            <person name="Seedorf H."/>
            <person name="Daniel R."/>
        </authorList>
    </citation>
    <scope>NUCLEOTIDE SEQUENCE [LARGE SCALE GENOMIC DNA]</scope>
    <source>
        <strain evidence="6 7">DSM 11139</strain>
    </source>
</reference>
<dbReference type="SMART" id="SM00327">
    <property type="entry name" value="VWA"/>
    <property type="match status" value="1"/>
</dbReference>
<comment type="similarity">
    <text evidence="1">Belongs to the Mg-chelatase subunits D/I family.</text>
</comment>
<keyword evidence="7" id="KW-1185">Reference proteome</keyword>
<dbReference type="SUPFAM" id="SSF52540">
    <property type="entry name" value="P-loop containing nucleoside triphosphate hydrolases"/>
    <property type="match status" value="1"/>
</dbReference>
<name>A0A166DWA4_9EURY</name>
<dbReference type="EC" id="6.6.1.1" evidence="6"/>
<dbReference type="Pfam" id="PF01078">
    <property type="entry name" value="Mg_chelatase"/>
    <property type="match status" value="1"/>
</dbReference>
<dbReference type="InterPro" id="IPR027417">
    <property type="entry name" value="P-loop_NTPase"/>
</dbReference>
<feature type="domain" description="VWFA" evidence="5">
    <location>
        <begin position="581"/>
        <end position="773"/>
    </location>
</feature>
<feature type="compositionally biased region" description="Acidic residues" evidence="4">
    <location>
        <begin position="415"/>
        <end position="426"/>
    </location>
</feature>
<gene>
    <name evidence="6" type="primary">bchI_2</name>
    <name evidence="6" type="ORF">MBCUT_11560</name>
</gene>
<proteinExistence type="inferred from homology"/>
<evidence type="ECO:0000313" key="7">
    <source>
        <dbReference type="Proteomes" id="UP000077275"/>
    </source>
</evidence>
<evidence type="ECO:0000256" key="4">
    <source>
        <dbReference type="SAM" id="MobiDB-lite"/>
    </source>
</evidence>
<dbReference type="InterPro" id="IPR003593">
    <property type="entry name" value="AAA+_ATPase"/>
</dbReference>
<evidence type="ECO:0000256" key="3">
    <source>
        <dbReference type="ARBA" id="ARBA00022840"/>
    </source>
</evidence>
<dbReference type="InterPro" id="IPR041628">
    <property type="entry name" value="ChlI/MoxR_AAA_lid"/>
</dbReference>
<dbReference type="Gene3D" id="3.40.50.410">
    <property type="entry name" value="von Willebrand factor, type A domain"/>
    <property type="match status" value="1"/>
</dbReference>
<evidence type="ECO:0000313" key="6">
    <source>
        <dbReference type="EMBL" id="KZX16020.1"/>
    </source>
</evidence>
<dbReference type="InterPro" id="IPR002035">
    <property type="entry name" value="VWF_A"/>
</dbReference>
<dbReference type="PANTHER" id="PTHR35023:SF1">
    <property type="entry name" value="MG-PROTOPORPHYRIN IX CHELATASE"/>
    <property type="match status" value="1"/>
</dbReference>
<dbReference type="Gene3D" id="3.40.50.300">
    <property type="entry name" value="P-loop containing nucleotide triphosphate hydrolases"/>
    <property type="match status" value="1"/>
</dbReference>
<evidence type="ECO:0000256" key="2">
    <source>
        <dbReference type="ARBA" id="ARBA00022741"/>
    </source>
</evidence>
<keyword evidence="6" id="KW-0436">Ligase</keyword>
<sequence>MKVNLMKKNSFPFTAIVGQDTIKMALILNAINPSIGGVLVKGDRGTGKTTAVRALADLLPEIEIVENSPFNADIASYKEFELYKFNNESTVDDLKTVKKPMEVVELPLGATEDRVIGSLDIEKALHMGIKALEPGLLAQANNNILYIDEINLLDDNLIDVLLDAASYGVNIIEREGISISHPSRFILIGTMNPEEGDLRGQLADRIGLKITTTAIDDVNKRILIMKRREIFEKDPESFIQKFAKEQKILQNRITKARETLADVTIAKDFIEIIARITRQLGLEGHRNDIAILKTSKTIAAFNDHLEVDENDLENAILLVLGNLPQCDNSNQVKNLIQEAKNNMEDEKEYKNQENHENTIEYNNKDESDESRNNENNGFNDDDENNQNSDNYDDSYDQNLNNMQHNENIDNQDNNDQIDDFSNDNENNDTSNDDNGNNHDSNESNDSHSNEGNQNQMQSQINESEHDFDDLKVDHLENIYQQKLNEFEIATLEKDIEKMLVMSGREKEKLYGSRVESKSEKGKYVKSRFSSSPKDIAIDATLRAAVLNSEGKNMANNNNGLLINVKKGDLREKIRKHKAKASICIVIDMSGSMVSEKKVNKIRGILDKIINNINRNGDKLTVIGFKGQDSEVIIPNTKRPSSFLDKIDKISVGGTTPMAAGLSKSLEFLINEKKQGEFIPMLILLSDGMPNVGLKNSNLKNITGNPINDALAIGESLSENNIYNIIIDFENKRKSGRNVNMELAYISKGRYYDLGNIYDPSLSIDKILTYERKML</sequence>
<keyword evidence="2" id="KW-0547">Nucleotide-binding</keyword>
<evidence type="ECO:0000259" key="5">
    <source>
        <dbReference type="PROSITE" id="PS50234"/>
    </source>
</evidence>
<feature type="compositionally biased region" description="Basic and acidic residues" evidence="4">
    <location>
        <begin position="344"/>
        <end position="372"/>
    </location>
</feature>
<dbReference type="CDD" id="cd00009">
    <property type="entry name" value="AAA"/>
    <property type="match status" value="1"/>
</dbReference>
<dbReference type="PATRIC" id="fig|47311.3.peg.1269"/>
<accession>A0A166DWA4</accession>
<dbReference type="PROSITE" id="PS50234">
    <property type="entry name" value="VWFA"/>
    <property type="match status" value="1"/>
</dbReference>
<dbReference type="Proteomes" id="UP000077275">
    <property type="component" value="Unassembled WGS sequence"/>
</dbReference>
<dbReference type="Gene3D" id="1.10.8.80">
    <property type="entry name" value="Magnesium chelatase subunit I, C-Terminal domain"/>
    <property type="match status" value="1"/>
</dbReference>
<dbReference type="SMART" id="SM00382">
    <property type="entry name" value="AAA"/>
    <property type="match status" value="1"/>
</dbReference>
<comment type="caution">
    <text evidence="6">The sequence shown here is derived from an EMBL/GenBank/DDBJ whole genome shotgun (WGS) entry which is preliminary data.</text>
</comment>
<evidence type="ECO:0000256" key="1">
    <source>
        <dbReference type="ARBA" id="ARBA00005799"/>
    </source>
</evidence>
<dbReference type="GO" id="GO:0005524">
    <property type="term" value="F:ATP binding"/>
    <property type="evidence" value="ECO:0007669"/>
    <property type="project" value="UniProtKB-KW"/>
</dbReference>
<dbReference type="Pfam" id="PF17863">
    <property type="entry name" value="AAA_lid_2"/>
    <property type="match status" value="1"/>
</dbReference>
<dbReference type="InterPro" id="IPR000523">
    <property type="entry name" value="Mg_chelatse_chII-like_cat_dom"/>
</dbReference>
<feature type="region of interest" description="Disordered" evidence="4">
    <location>
        <begin position="344"/>
        <end position="460"/>
    </location>
</feature>
<dbReference type="Pfam" id="PF13519">
    <property type="entry name" value="VWA_2"/>
    <property type="match status" value="1"/>
</dbReference>
<feature type="compositionally biased region" description="Basic and acidic residues" evidence="4">
    <location>
        <begin position="435"/>
        <end position="448"/>
    </location>
</feature>
<dbReference type="PANTHER" id="PTHR35023">
    <property type="entry name" value="CHELATASE-RELATED"/>
    <property type="match status" value="1"/>
</dbReference>